<organism evidence="2 3">
    <name type="scientific">BD1-7 clade bacterium</name>
    <dbReference type="NCBI Taxonomy" id="2029982"/>
    <lineage>
        <taxon>Bacteria</taxon>
        <taxon>Pseudomonadati</taxon>
        <taxon>Pseudomonadota</taxon>
        <taxon>Gammaproteobacteria</taxon>
        <taxon>Cellvibrionales</taxon>
        <taxon>Spongiibacteraceae</taxon>
        <taxon>BD1-7 clade</taxon>
    </lineage>
</organism>
<evidence type="ECO:0000313" key="2">
    <source>
        <dbReference type="EMBL" id="CAA0092738.1"/>
    </source>
</evidence>
<evidence type="ECO:0000256" key="1">
    <source>
        <dbReference type="SAM" id="Phobius"/>
    </source>
</evidence>
<keyword evidence="1" id="KW-0812">Transmembrane</keyword>
<dbReference type="EMBL" id="CACSIO010000002">
    <property type="protein sequence ID" value="CAA0092738.1"/>
    <property type="molecule type" value="Genomic_DNA"/>
</dbReference>
<keyword evidence="1" id="KW-1133">Transmembrane helix</keyword>
<dbReference type="Proteomes" id="UP000441399">
    <property type="component" value="Unassembled WGS sequence"/>
</dbReference>
<feature type="transmembrane region" description="Helical" evidence="1">
    <location>
        <begin position="80"/>
        <end position="101"/>
    </location>
</feature>
<name>A0A5S9NQL1_9GAMM</name>
<gene>
    <name evidence="2" type="ORF">OPDIPICF_03862</name>
</gene>
<feature type="transmembrane region" description="Helical" evidence="1">
    <location>
        <begin position="41"/>
        <end position="59"/>
    </location>
</feature>
<evidence type="ECO:0000313" key="3">
    <source>
        <dbReference type="Proteomes" id="UP000441399"/>
    </source>
</evidence>
<protein>
    <submittedName>
        <fullName evidence="2">Uncharacterized protein</fullName>
    </submittedName>
</protein>
<sequence length="108" mass="12027">MDSSGRRSKRDYFQAFAGIGYLILSYIHFRNPDKNNTDIAVMWGFLVAGLVSFSAFLFSRPARSVIQPPQEITLPKSTEGKLSVLMFLLLALTTLLLIVLANCVTTKI</sequence>
<proteinExistence type="predicted"/>
<keyword evidence="3" id="KW-1185">Reference proteome</keyword>
<accession>A0A5S9NQL1</accession>
<keyword evidence="1" id="KW-0472">Membrane</keyword>
<reference evidence="2 3" key="1">
    <citation type="submission" date="2019-11" db="EMBL/GenBank/DDBJ databases">
        <authorList>
            <person name="Holert J."/>
        </authorList>
    </citation>
    <scope>NUCLEOTIDE SEQUENCE [LARGE SCALE GENOMIC DNA]</scope>
    <source>
        <strain evidence="2">SB11_3</strain>
    </source>
</reference>
<dbReference type="AlphaFoldDB" id="A0A5S9NQL1"/>
<feature type="transmembrane region" description="Helical" evidence="1">
    <location>
        <begin position="12"/>
        <end position="29"/>
    </location>
</feature>